<feature type="compositionally biased region" description="Low complexity" evidence="9">
    <location>
        <begin position="501"/>
        <end position="524"/>
    </location>
</feature>
<comment type="catalytic activity">
    <reaction evidence="7">
        <text>L-threonyl-[protein] + ATP = O-phospho-L-threonyl-[protein] + ADP + H(+)</text>
        <dbReference type="Rhea" id="RHEA:46608"/>
        <dbReference type="Rhea" id="RHEA-COMP:11060"/>
        <dbReference type="Rhea" id="RHEA-COMP:11605"/>
        <dbReference type="ChEBI" id="CHEBI:15378"/>
        <dbReference type="ChEBI" id="CHEBI:30013"/>
        <dbReference type="ChEBI" id="CHEBI:30616"/>
        <dbReference type="ChEBI" id="CHEBI:61977"/>
        <dbReference type="ChEBI" id="CHEBI:456216"/>
        <dbReference type="EC" id="2.7.11.1"/>
    </reaction>
</comment>
<evidence type="ECO:0000313" key="12">
    <source>
        <dbReference type="EMBL" id="SFL64063.1"/>
    </source>
</evidence>
<keyword evidence="5 12" id="KW-0418">Kinase</keyword>
<dbReference type="EC" id="2.7.11.1" evidence="1"/>
<feature type="compositionally biased region" description="Pro residues" evidence="9">
    <location>
        <begin position="293"/>
        <end position="307"/>
    </location>
</feature>
<sequence length="566" mass="57787">MVEPGRRHLGDRYELASLIAAGGMGQVWRGTDALLARPVAVKVLRSEYTGDPTFLARFRAEAQHAAALSHPNIAAVYDYGEVTATDGSGETLAYLVMELVEGEPLSAVLQREGRLDAGATLAVLEQTAAALAEAHRVGLVHRDVKPGNILVRDDGSVKITDFGIAWSAGSVPLTKTGQVMGTPQYLAPEQAEGQHPTPASDVYALGLVGYECLTGHPAFDGENAVTIALKQLREDPDPLPADLPGDVRTLIRRAMCKEPGVRIPDGAAFVAAIQDLRAGHPQPEPSPTRAVPVLPPPALPDGGPPAVVPATGPGSTSGTSSPPPPSPRPRRRRVAAVLVPLVALLLGAATAAAVFAVVSDGQGRMTVGASQTRDGEQVVLDAGDYLGRPVDEVALSLSARGLLVNRQEQVSGDALPGMVTGVSPTGVQLSAGDDVLVSFAVAPPETSAPRAGSPPVASVTGEEDSTPSRERSPRTTAPAPTPAPAPVERTPSPRAQPEELPGTGPAPSPSTTRAAPSPPTTRAAPSPPSSSPPPSSPPPSTSAPSSPGTSTAPSTPPSSPAAPLED</sequence>
<feature type="region of interest" description="Disordered" evidence="9">
    <location>
        <begin position="278"/>
        <end position="331"/>
    </location>
</feature>
<dbReference type="GO" id="GO:0045717">
    <property type="term" value="P:negative regulation of fatty acid biosynthetic process"/>
    <property type="evidence" value="ECO:0007669"/>
    <property type="project" value="UniProtKB-ARBA"/>
</dbReference>
<dbReference type="RefSeq" id="WP_091328554.1">
    <property type="nucleotide sequence ID" value="NZ_FOSW01000014.1"/>
</dbReference>
<dbReference type="InterPro" id="IPR008271">
    <property type="entry name" value="Ser/Thr_kinase_AS"/>
</dbReference>
<dbReference type="PANTHER" id="PTHR43289">
    <property type="entry name" value="MITOGEN-ACTIVATED PROTEIN KINASE KINASE KINASE 20-RELATED"/>
    <property type="match status" value="1"/>
</dbReference>
<name>A0A1I4JD14_9ACTN</name>
<evidence type="ECO:0000256" key="10">
    <source>
        <dbReference type="SAM" id="Phobius"/>
    </source>
</evidence>
<evidence type="ECO:0000256" key="7">
    <source>
        <dbReference type="ARBA" id="ARBA00047899"/>
    </source>
</evidence>
<comment type="catalytic activity">
    <reaction evidence="8">
        <text>L-seryl-[protein] + ATP = O-phospho-L-seryl-[protein] + ADP + H(+)</text>
        <dbReference type="Rhea" id="RHEA:17989"/>
        <dbReference type="Rhea" id="RHEA-COMP:9863"/>
        <dbReference type="Rhea" id="RHEA-COMP:11604"/>
        <dbReference type="ChEBI" id="CHEBI:15378"/>
        <dbReference type="ChEBI" id="CHEBI:29999"/>
        <dbReference type="ChEBI" id="CHEBI:30616"/>
        <dbReference type="ChEBI" id="CHEBI:83421"/>
        <dbReference type="ChEBI" id="CHEBI:456216"/>
        <dbReference type="EC" id="2.7.11.1"/>
    </reaction>
</comment>
<dbReference type="STRING" id="504800.SAMN04488085_114141"/>
<evidence type="ECO:0000256" key="6">
    <source>
        <dbReference type="ARBA" id="ARBA00022840"/>
    </source>
</evidence>
<dbReference type="Proteomes" id="UP000199152">
    <property type="component" value="Unassembled WGS sequence"/>
</dbReference>
<keyword evidence="10" id="KW-0472">Membrane</keyword>
<dbReference type="SMART" id="SM00220">
    <property type="entry name" value="S_TKc"/>
    <property type="match status" value="1"/>
</dbReference>
<evidence type="ECO:0000256" key="3">
    <source>
        <dbReference type="ARBA" id="ARBA00022679"/>
    </source>
</evidence>
<evidence type="ECO:0000256" key="5">
    <source>
        <dbReference type="ARBA" id="ARBA00022777"/>
    </source>
</evidence>
<evidence type="ECO:0000313" key="13">
    <source>
        <dbReference type="Proteomes" id="UP000199152"/>
    </source>
</evidence>
<dbReference type="SUPFAM" id="SSF56112">
    <property type="entry name" value="Protein kinase-like (PK-like)"/>
    <property type="match status" value="1"/>
</dbReference>
<feature type="transmembrane region" description="Helical" evidence="10">
    <location>
        <begin position="334"/>
        <end position="358"/>
    </location>
</feature>
<dbReference type="InterPro" id="IPR000719">
    <property type="entry name" value="Prot_kinase_dom"/>
</dbReference>
<keyword evidence="4" id="KW-0547">Nucleotide-binding</keyword>
<dbReference type="PANTHER" id="PTHR43289:SF6">
    <property type="entry name" value="SERINE_THREONINE-PROTEIN KINASE NEKL-3"/>
    <property type="match status" value="1"/>
</dbReference>
<feature type="region of interest" description="Disordered" evidence="9">
    <location>
        <begin position="444"/>
        <end position="566"/>
    </location>
</feature>
<feature type="compositionally biased region" description="Low complexity" evidence="9">
    <location>
        <begin position="542"/>
        <end position="553"/>
    </location>
</feature>
<keyword evidence="2 12" id="KW-0723">Serine/threonine-protein kinase</keyword>
<dbReference type="FunCoup" id="A0A1I4JD14">
    <property type="interactions" value="80"/>
</dbReference>
<evidence type="ECO:0000259" key="11">
    <source>
        <dbReference type="PROSITE" id="PS50011"/>
    </source>
</evidence>
<organism evidence="12 13">
    <name type="scientific">Geodermatophilus ruber</name>
    <dbReference type="NCBI Taxonomy" id="504800"/>
    <lineage>
        <taxon>Bacteria</taxon>
        <taxon>Bacillati</taxon>
        <taxon>Actinomycetota</taxon>
        <taxon>Actinomycetes</taxon>
        <taxon>Geodermatophilales</taxon>
        <taxon>Geodermatophilaceae</taxon>
        <taxon>Geodermatophilus</taxon>
    </lineage>
</organism>
<dbReference type="PROSITE" id="PS00108">
    <property type="entry name" value="PROTEIN_KINASE_ST"/>
    <property type="match status" value="1"/>
</dbReference>
<evidence type="ECO:0000256" key="1">
    <source>
        <dbReference type="ARBA" id="ARBA00012513"/>
    </source>
</evidence>
<dbReference type="Gene3D" id="1.10.510.10">
    <property type="entry name" value="Transferase(Phosphotransferase) domain 1"/>
    <property type="match status" value="1"/>
</dbReference>
<dbReference type="PROSITE" id="PS50011">
    <property type="entry name" value="PROTEIN_KINASE_DOM"/>
    <property type="match status" value="1"/>
</dbReference>
<dbReference type="FunFam" id="1.10.510.10:FF:000021">
    <property type="entry name" value="Serine/threonine protein kinase"/>
    <property type="match status" value="1"/>
</dbReference>
<dbReference type="CDD" id="cd14014">
    <property type="entry name" value="STKc_PknB_like"/>
    <property type="match status" value="1"/>
</dbReference>
<evidence type="ECO:0000256" key="9">
    <source>
        <dbReference type="SAM" id="MobiDB-lite"/>
    </source>
</evidence>
<dbReference type="InParanoid" id="A0A1I4JD14"/>
<dbReference type="InterPro" id="IPR011009">
    <property type="entry name" value="Kinase-like_dom_sf"/>
</dbReference>
<proteinExistence type="predicted"/>
<evidence type="ECO:0000256" key="4">
    <source>
        <dbReference type="ARBA" id="ARBA00022741"/>
    </source>
</evidence>
<accession>A0A1I4JD14</accession>
<keyword evidence="6" id="KW-0067">ATP-binding</keyword>
<keyword evidence="3" id="KW-0808">Transferase</keyword>
<evidence type="ECO:0000256" key="2">
    <source>
        <dbReference type="ARBA" id="ARBA00022527"/>
    </source>
</evidence>
<keyword evidence="10" id="KW-0812">Transmembrane</keyword>
<gene>
    <name evidence="12" type="ORF">SAMN04488085_114141</name>
</gene>
<feature type="compositionally biased region" description="Low complexity" evidence="9">
    <location>
        <begin position="308"/>
        <end position="320"/>
    </location>
</feature>
<dbReference type="Gene3D" id="3.30.200.20">
    <property type="entry name" value="Phosphorylase Kinase, domain 1"/>
    <property type="match status" value="1"/>
</dbReference>
<dbReference type="GO" id="GO:0005524">
    <property type="term" value="F:ATP binding"/>
    <property type="evidence" value="ECO:0007669"/>
    <property type="project" value="UniProtKB-KW"/>
</dbReference>
<dbReference type="AlphaFoldDB" id="A0A1I4JD14"/>
<dbReference type="PRINTS" id="PR01217">
    <property type="entry name" value="PRICHEXTENSN"/>
</dbReference>
<keyword evidence="10" id="KW-1133">Transmembrane helix</keyword>
<dbReference type="FunFam" id="3.30.200.20:FF:000035">
    <property type="entry name" value="Serine/threonine protein kinase Stk1"/>
    <property type="match status" value="1"/>
</dbReference>
<keyword evidence="13" id="KW-1185">Reference proteome</keyword>
<protein>
    <recommendedName>
        <fullName evidence="1">non-specific serine/threonine protein kinase</fullName>
        <ecNumber evidence="1">2.7.11.1</ecNumber>
    </recommendedName>
</protein>
<dbReference type="EMBL" id="FOSW01000014">
    <property type="protein sequence ID" value="SFL64063.1"/>
    <property type="molecule type" value="Genomic_DNA"/>
</dbReference>
<reference evidence="12 13" key="1">
    <citation type="submission" date="2016-10" db="EMBL/GenBank/DDBJ databases">
        <authorList>
            <person name="de Groot N.N."/>
        </authorList>
    </citation>
    <scope>NUCLEOTIDE SEQUENCE [LARGE SCALE GENOMIC DNA]</scope>
    <source>
        <strain evidence="12 13">DSM 45317</strain>
    </source>
</reference>
<evidence type="ECO:0000256" key="8">
    <source>
        <dbReference type="ARBA" id="ARBA00048679"/>
    </source>
</evidence>
<feature type="domain" description="Protein kinase" evidence="11">
    <location>
        <begin position="13"/>
        <end position="283"/>
    </location>
</feature>
<dbReference type="Pfam" id="PF00069">
    <property type="entry name" value="Pkinase"/>
    <property type="match status" value="1"/>
</dbReference>
<dbReference type="GO" id="GO:0004674">
    <property type="term" value="F:protein serine/threonine kinase activity"/>
    <property type="evidence" value="ECO:0007669"/>
    <property type="project" value="UniProtKB-KW"/>
</dbReference>
<feature type="compositionally biased region" description="Pro residues" evidence="9">
    <location>
        <begin position="525"/>
        <end position="541"/>
    </location>
</feature>